<dbReference type="Pfam" id="PF20260">
    <property type="entry name" value="PUA_4"/>
    <property type="match status" value="1"/>
</dbReference>
<comment type="subcellular location">
    <subcellularLocation>
        <location evidence="1 12">Cytoplasm</location>
    </subcellularLocation>
</comment>
<accession>A0A418XAR8</accession>
<dbReference type="Gene3D" id="3.40.1280.10">
    <property type="match status" value="1"/>
</dbReference>
<keyword evidence="9 12" id="KW-0949">S-adenosyl-L-methionine</keyword>
<dbReference type="EC" id="2.1.1.193" evidence="3 12"/>
<name>A0A418XAR8_9BURK</name>
<dbReference type="InterPro" id="IPR015947">
    <property type="entry name" value="PUA-like_sf"/>
</dbReference>
<proteinExistence type="inferred from homology"/>
<reference evidence="15 16" key="1">
    <citation type="submission" date="2018-09" db="EMBL/GenBank/DDBJ databases">
        <authorList>
            <person name="Zhu H."/>
        </authorList>
    </citation>
    <scope>NUCLEOTIDE SEQUENCE [LARGE SCALE GENOMIC DNA]</scope>
    <source>
        <strain evidence="15 16">K1S02-61</strain>
    </source>
</reference>
<dbReference type="InterPro" id="IPR006700">
    <property type="entry name" value="RsmE"/>
</dbReference>
<evidence type="ECO:0000256" key="1">
    <source>
        <dbReference type="ARBA" id="ARBA00004496"/>
    </source>
</evidence>
<evidence type="ECO:0000256" key="11">
    <source>
        <dbReference type="ARBA" id="ARBA00047944"/>
    </source>
</evidence>
<evidence type="ECO:0000256" key="4">
    <source>
        <dbReference type="ARBA" id="ARBA00013673"/>
    </source>
</evidence>
<dbReference type="InterPro" id="IPR046887">
    <property type="entry name" value="RsmE_PUA-like"/>
</dbReference>
<dbReference type="GO" id="GO:0070042">
    <property type="term" value="F:rRNA (uridine-N3-)-methyltransferase activity"/>
    <property type="evidence" value="ECO:0007669"/>
    <property type="project" value="TreeGrafter"/>
</dbReference>
<dbReference type="OrthoDB" id="9815641at2"/>
<evidence type="ECO:0000259" key="13">
    <source>
        <dbReference type="Pfam" id="PF04452"/>
    </source>
</evidence>
<dbReference type="EMBL" id="QYUP01000167">
    <property type="protein sequence ID" value="RJG09551.1"/>
    <property type="molecule type" value="Genomic_DNA"/>
</dbReference>
<gene>
    <name evidence="15" type="ORF">D3872_22190</name>
</gene>
<comment type="function">
    <text evidence="10 12">Specifically methylates the N3 position of the uracil ring of uridine 1498 (m3U1498) in 16S rRNA. Acts on the fully assembled 30S ribosomal subunit.</text>
</comment>
<comment type="catalytic activity">
    <reaction evidence="11 12">
        <text>uridine(1498) in 16S rRNA + S-adenosyl-L-methionine = N(3)-methyluridine(1498) in 16S rRNA + S-adenosyl-L-homocysteine + H(+)</text>
        <dbReference type="Rhea" id="RHEA:42920"/>
        <dbReference type="Rhea" id="RHEA-COMP:10283"/>
        <dbReference type="Rhea" id="RHEA-COMP:10284"/>
        <dbReference type="ChEBI" id="CHEBI:15378"/>
        <dbReference type="ChEBI" id="CHEBI:57856"/>
        <dbReference type="ChEBI" id="CHEBI:59789"/>
        <dbReference type="ChEBI" id="CHEBI:65315"/>
        <dbReference type="ChEBI" id="CHEBI:74502"/>
        <dbReference type="EC" id="2.1.1.193"/>
    </reaction>
</comment>
<dbReference type="InterPro" id="IPR046886">
    <property type="entry name" value="RsmE_MTase_dom"/>
</dbReference>
<evidence type="ECO:0000259" key="14">
    <source>
        <dbReference type="Pfam" id="PF20260"/>
    </source>
</evidence>
<comment type="caution">
    <text evidence="15">The sequence shown here is derived from an EMBL/GenBank/DDBJ whole genome shotgun (WGS) entry which is preliminary data.</text>
</comment>
<dbReference type="Proteomes" id="UP000284006">
    <property type="component" value="Unassembled WGS sequence"/>
</dbReference>
<keyword evidence="5 12" id="KW-0963">Cytoplasm</keyword>
<keyword evidence="7 12" id="KW-0489">Methyltransferase</keyword>
<dbReference type="GO" id="GO:0070475">
    <property type="term" value="P:rRNA base methylation"/>
    <property type="evidence" value="ECO:0007669"/>
    <property type="project" value="TreeGrafter"/>
</dbReference>
<keyword evidence="8 12" id="KW-0808">Transferase</keyword>
<dbReference type="PIRSF" id="PIRSF015601">
    <property type="entry name" value="MTase_slr0722"/>
    <property type="match status" value="1"/>
</dbReference>
<dbReference type="SUPFAM" id="SSF75217">
    <property type="entry name" value="alpha/beta knot"/>
    <property type="match status" value="1"/>
</dbReference>
<dbReference type="Gene3D" id="2.40.240.20">
    <property type="entry name" value="Hypothetical PUA domain-like, domain 1"/>
    <property type="match status" value="1"/>
</dbReference>
<feature type="domain" description="Ribosomal RNA small subunit methyltransferase E PUA-like" evidence="14">
    <location>
        <begin position="18"/>
        <end position="63"/>
    </location>
</feature>
<evidence type="ECO:0000256" key="8">
    <source>
        <dbReference type="ARBA" id="ARBA00022679"/>
    </source>
</evidence>
<dbReference type="InterPro" id="IPR029028">
    <property type="entry name" value="Alpha/beta_knot_MTases"/>
</dbReference>
<evidence type="ECO:0000256" key="2">
    <source>
        <dbReference type="ARBA" id="ARBA00005528"/>
    </source>
</evidence>
<dbReference type="AlphaFoldDB" id="A0A418XAR8"/>
<feature type="domain" description="Ribosomal RNA small subunit methyltransferase E methyltransferase" evidence="13">
    <location>
        <begin position="72"/>
        <end position="234"/>
    </location>
</feature>
<dbReference type="GO" id="GO:0005737">
    <property type="term" value="C:cytoplasm"/>
    <property type="evidence" value="ECO:0007669"/>
    <property type="project" value="UniProtKB-SubCell"/>
</dbReference>
<evidence type="ECO:0000313" key="16">
    <source>
        <dbReference type="Proteomes" id="UP000284006"/>
    </source>
</evidence>
<evidence type="ECO:0000256" key="9">
    <source>
        <dbReference type="ARBA" id="ARBA00022691"/>
    </source>
</evidence>
<keyword evidence="16" id="KW-1185">Reference proteome</keyword>
<evidence type="ECO:0000256" key="5">
    <source>
        <dbReference type="ARBA" id="ARBA00022490"/>
    </source>
</evidence>
<dbReference type="SUPFAM" id="SSF88697">
    <property type="entry name" value="PUA domain-like"/>
    <property type="match status" value="1"/>
</dbReference>
<protein>
    <recommendedName>
        <fullName evidence="4 12">Ribosomal RNA small subunit methyltransferase E</fullName>
        <ecNumber evidence="3 12">2.1.1.193</ecNumber>
    </recommendedName>
</protein>
<dbReference type="Pfam" id="PF04452">
    <property type="entry name" value="Methyltrans_RNA"/>
    <property type="match status" value="1"/>
</dbReference>
<sequence>MPRFYCPEPLAVGATVALPEAVAHHVNVLRMQPGDTLSLFDGNGGEYVARLATVDRRRASATVESHDAREVELPYHVTLAQALPEGSKMDWIIEKAVELGVAAIQPLAAKRCVVKLSPERAGKKLEHWQGVIESASEQSGRNRLAKLEELTDFERWIGARDMGDCILLTPRATQSLAEWTHATAPQPISLMIGPEGGYTQQEEDAAIERGAIALSMGPRILRTETAALAAMAAIGAAWGGM</sequence>
<organism evidence="15 16">
    <name type="scientific">Massilia cavernae</name>
    <dbReference type="NCBI Taxonomy" id="2320864"/>
    <lineage>
        <taxon>Bacteria</taxon>
        <taxon>Pseudomonadati</taxon>
        <taxon>Pseudomonadota</taxon>
        <taxon>Betaproteobacteria</taxon>
        <taxon>Burkholderiales</taxon>
        <taxon>Oxalobacteraceae</taxon>
        <taxon>Telluria group</taxon>
        <taxon>Massilia</taxon>
    </lineage>
</organism>
<evidence type="ECO:0000256" key="3">
    <source>
        <dbReference type="ARBA" id="ARBA00012328"/>
    </source>
</evidence>
<evidence type="ECO:0000256" key="12">
    <source>
        <dbReference type="PIRNR" id="PIRNR015601"/>
    </source>
</evidence>
<evidence type="ECO:0000313" key="15">
    <source>
        <dbReference type="EMBL" id="RJG09551.1"/>
    </source>
</evidence>
<dbReference type="NCBIfam" id="TIGR00046">
    <property type="entry name" value="RsmE family RNA methyltransferase"/>
    <property type="match status" value="1"/>
</dbReference>
<dbReference type="CDD" id="cd18084">
    <property type="entry name" value="RsmE-like"/>
    <property type="match status" value="1"/>
</dbReference>
<keyword evidence="6 12" id="KW-0698">rRNA processing</keyword>
<evidence type="ECO:0000256" key="6">
    <source>
        <dbReference type="ARBA" id="ARBA00022552"/>
    </source>
</evidence>
<dbReference type="RefSeq" id="WP_119812824.1">
    <property type="nucleotide sequence ID" value="NZ_QYUP01000167.1"/>
</dbReference>
<dbReference type="PANTHER" id="PTHR30027">
    <property type="entry name" value="RIBOSOMAL RNA SMALL SUBUNIT METHYLTRANSFERASE E"/>
    <property type="match status" value="1"/>
</dbReference>
<dbReference type="NCBIfam" id="NF008692">
    <property type="entry name" value="PRK11713.1-5"/>
    <property type="match status" value="1"/>
</dbReference>
<dbReference type="PANTHER" id="PTHR30027:SF3">
    <property type="entry name" value="16S RRNA (URACIL(1498)-N(3))-METHYLTRANSFERASE"/>
    <property type="match status" value="1"/>
</dbReference>
<dbReference type="InterPro" id="IPR029026">
    <property type="entry name" value="tRNA_m1G_MTases_N"/>
</dbReference>
<comment type="similarity">
    <text evidence="2 12">Belongs to the RNA methyltransferase RsmE family.</text>
</comment>
<evidence type="ECO:0000256" key="7">
    <source>
        <dbReference type="ARBA" id="ARBA00022603"/>
    </source>
</evidence>
<evidence type="ECO:0000256" key="10">
    <source>
        <dbReference type="ARBA" id="ARBA00025699"/>
    </source>
</evidence>